<dbReference type="RefSeq" id="WP_007638352.1">
    <property type="nucleotide sequence ID" value="NC_020514.1"/>
</dbReference>
<evidence type="ECO:0000313" key="3">
    <source>
        <dbReference type="Proteomes" id="UP000011864"/>
    </source>
</evidence>
<evidence type="ECO:0008006" key="4">
    <source>
        <dbReference type="Google" id="ProtNLM"/>
    </source>
</evidence>
<dbReference type="HOGENOM" id="CLU_125446_0_0_6"/>
<reference evidence="2 3" key="1">
    <citation type="journal article" date="2013" name="Genome Announc.">
        <title>Complete Genome Sequence of Glaciecola psychrophila Strain 170T.</title>
        <authorList>
            <person name="Yin J."/>
            <person name="Chen J."/>
            <person name="Liu G."/>
            <person name="Yu Y."/>
            <person name="Song L."/>
            <person name="Wang X."/>
            <person name="Qu X."/>
        </authorList>
    </citation>
    <scope>NUCLEOTIDE SEQUENCE [LARGE SCALE GENOMIC DNA]</scope>
    <source>
        <strain evidence="2 3">170</strain>
    </source>
</reference>
<dbReference type="Pfam" id="PF07845">
    <property type="entry name" value="DUF1636"/>
    <property type="match status" value="1"/>
</dbReference>
<dbReference type="AlphaFoldDB" id="K6YYV7"/>
<dbReference type="STRING" id="1129794.C427_2265"/>
<evidence type="ECO:0000256" key="1">
    <source>
        <dbReference type="SAM" id="MobiDB-lite"/>
    </source>
</evidence>
<name>K6YYV7_9ALTE</name>
<dbReference type="OrthoDB" id="424426at2"/>
<dbReference type="Proteomes" id="UP000011864">
    <property type="component" value="Chromosome"/>
</dbReference>
<dbReference type="InterPro" id="IPR012863">
    <property type="entry name" value="DUF1636"/>
</dbReference>
<dbReference type="eggNOG" id="COG5469">
    <property type="taxonomic scope" value="Bacteria"/>
</dbReference>
<dbReference type="InterPro" id="IPR036249">
    <property type="entry name" value="Thioredoxin-like_sf"/>
</dbReference>
<feature type="region of interest" description="Disordered" evidence="1">
    <location>
        <begin position="144"/>
        <end position="171"/>
    </location>
</feature>
<evidence type="ECO:0000313" key="2">
    <source>
        <dbReference type="EMBL" id="AGH44374.1"/>
    </source>
</evidence>
<keyword evidence="3" id="KW-1185">Reference proteome</keyword>
<dbReference type="EMBL" id="CP003837">
    <property type="protein sequence ID" value="AGH44374.1"/>
    <property type="molecule type" value="Genomic_DNA"/>
</dbReference>
<dbReference type="KEGG" id="gps:C427_2265"/>
<feature type="compositionally biased region" description="Basic and acidic residues" evidence="1">
    <location>
        <begin position="152"/>
        <end position="163"/>
    </location>
</feature>
<accession>K6YYV7</accession>
<proteinExistence type="predicted"/>
<organism evidence="2 3">
    <name type="scientific">Paraglaciecola psychrophila 170</name>
    <dbReference type="NCBI Taxonomy" id="1129794"/>
    <lineage>
        <taxon>Bacteria</taxon>
        <taxon>Pseudomonadati</taxon>
        <taxon>Pseudomonadota</taxon>
        <taxon>Gammaproteobacteria</taxon>
        <taxon>Alteromonadales</taxon>
        <taxon>Alteromonadaceae</taxon>
        <taxon>Paraglaciecola</taxon>
    </lineage>
</organism>
<protein>
    <recommendedName>
        <fullName evidence="4">Metal-binding protein</fullName>
    </recommendedName>
</protein>
<gene>
    <name evidence="2" type="ORF">C427_2265</name>
</gene>
<dbReference type="PATRIC" id="fig|1129794.4.peg.2242"/>
<dbReference type="SUPFAM" id="SSF52833">
    <property type="entry name" value="Thioredoxin-like"/>
    <property type="match status" value="1"/>
</dbReference>
<dbReference type="Gene3D" id="3.40.30.10">
    <property type="entry name" value="Glutaredoxin"/>
    <property type="match status" value="1"/>
</dbReference>
<sequence length="185" mass="19985">MSETTSPEIKESQTSNDSARSSVLHVCTSCRAAGSVREPIESRAGFKLYQALRAMFNESTLGDHVEVKPAECLSLCPRPCAIALSSAGAWSYLFGDQDPEKSASDIVECIALYLDIPDGFMPRKTRPRLLQASILGRVPPLEIATGVGDSQPTRREEQSDRSANKNFKLHASVQSSGDLASLGLK</sequence>